<dbReference type="InterPro" id="IPR013237">
    <property type="entry name" value="Phage_T7_Gp4_N"/>
</dbReference>
<feature type="domain" description="DNA primase/helicase Gp4 N-terminal Bacteriophage T7-like" evidence="1">
    <location>
        <begin position="10"/>
        <end position="53"/>
    </location>
</feature>
<evidence type="ECO:0000259" key="1">
    <source>
        <dbReference type="SMART" id="SM00778"/>
    </source>
</evidence>
<dbReference type="Pfam" id="PF08273">
    <property type="entry name" value="Zn_Ribbon_Prim"/>
    <property type="match status" value="1"/>
</dbReference>
<dbReference type="AlphaFoldDB" id="A0A198WRT9"/>
<dbReference type="GO" id="GO:0008270">
    <property type="term" value="F:zinc ion binding"/>
    <property type="evidence" value="ECO:0007669"/>
    <property type="project" value="InterPro"/>
</dbReference>
<dbReference type="EMBL" id="LXHQ01000042">
    <property type="protein sequence ID" value="OAV23542.1"/>
    <property type="molecule type" value="Genomic_DNA"/>
</dbReference>
<dbReference type="RefSeq" id="WP_064604535.1">
    <property type="nucleotide sequence ID" value="NZ_JAABLA010000005.1"/>
</dbReference>
<organism evidence="2 3">
    <name type="scientific">Moraxella catarrhalis</name>
    <name type="common">Branhamella catarrhalis</name>
    <dbReference type="NCBI Taxonomy" id="480"/>
    <lineage>
        <taxon>Bacteria</taxon>
        <taxon>Pseudomonadati</taxon>
        <taxon>Pseudomonadota</taxon>
        <taxon>Gammaproteobacteria</taxon>
        <taxon>Moraxellales</taxon>
        <taxon>Moraxellaceae</taxon>
        <taxon>Moraxella</taxon>
    </lineage>
</organism>
<dbReference type="SMART" id="SM00778">
    <property type="entry name" value="Prim_Zn_Ribbon"/>
    <property type="match status" value="1"/>
</dbReference>
<evidence type="ECO:0000313" key="3">
    <source>
        <dbReference type="Proteomes" id="UP000078295"/>
    </source>
</evidence>
<dbReference type="GO" id="GO:0004386">
    <property type="term" value="F:helicase activity"/>
    <property type="evidence" value="ECO:0007669"/>
    <property type="project" value="InterPro"/>
</dbReference>
<dbReference type="Proteomes" id="UP000078295">
    <property type="component" value="Unassembled WGS sequence"/>
</dbReference>
<proteinExistence type="predicted"/>
<dbReference type="SUPFAM" id="SSF57783">
    <property type="entry name" value="Zinc beta-ribbon"/>
    <property type="match status" value="1"/>
</dbReference>
<evidence type="ECO:0000313" key="2">
    <source>
        <dbReference type="EMBL" id="OAV23542.1"/>
    </source>
</evidence>
<comment type="caution">
    <text evidence="2">The sequence shown here is derived from an EMBL/GenBank/DDBJ whole genome shotgun (WGS) entry which is preliminary data.</text>
</comment>
<reference evidence="2 3" key="1">
    <citation type="journal article" date="2016" name="Genome Biol. Evol.">
        <title>Comparative Genomic Analyses of the Moraxella catarrhalis Serosensitive and Seroresistant Lineages Demonstrate Their Independent Evolution.</title>
        <authorList>
            <person name="Earl J.P."/>
            <person name="de Vries S.P."/>
            <person name="Ahmed A."/>
            <person name="Powell E."/>
            <person name="Schultz M.P."/>
            <person name="Hermans P.W."/>
            <person name="Hill D.J."/>
            <person name="Zhou Z."/>
            <person name="Constantinidou C.I."/>
            <person name="Hu F.Z."/>
            <person name="Bootsma H.J."/>
            <person name="Ehrlich G.D."/>
        </authorList>
    </citation>
    <scope>NUCLEOTIDE SEQUENCE [LARGE SCALE GENOMIC DNA]</scope>
    <source>
        <strain evidence="2 3">F23</strain>
    </source>
</reference>
<accession>A0A198WRT9</accession>
<gene>
    <name evidence="2" type="ORF">AO370_1586</name>
</gene>
<protein>
    <recommendedName>
        <fullName evidence="1">DNA primase/helicase Gp4 N-terminal Bacteriophage T7-like domain-containing protein</fullName>
    </recommendedName>
</protein>
<dbReference type="OrthoDB" id="9763644at2"/>
<sequence length="72" mass="7748">MLLGYDVGDGQHKPCPHCGGRDRFRFDNHNIKAGDGGWICSQGMGETAGGDGLSFLMDHVGMQPKDALTKEI</sequence>
<name>A0A198WRT9_MORCA</name>